<sequence>MANEKFDQPVTIIADPAGGQEAIGDAAACLDFLLRRWRGKRSDKHRAAIQACTDTNSGRRPASFARKAFIAAAREAAILVTP</sequence>
<dbReference type="InterPro" id="IPR010385">
    <property type="entry name" value="DUF982"/>
</dbReference>
<organism evidence="1 2">
    <name type="scientific">Mesorhizobium humile</name>
    <dbReference type="NCBI Taxonomy" id="3072313"/>
    <lineage>
        <taxon>Bacteria</taxon>
        <taxon>Pseudomonadati</taxon>
        <taxon>Pseudomonadota</taxon>
        <taxon>Alphaproteobacteria</taxon>
        <taxon>Hyphomicrobiales</taxon>
        <taxon>Phyllobacteriaceae</taxon>
        <taxon>Mesorhizobium</taxon>
    </lineage>
</organism>
<protein>
    <submittedName>
        <fullName evidence="1">DUF982 domain-containing protein</fullName>
    </submittedName>
</protein>
<dbReference type="Pfam" id="PF06169">
    <property type="entry name" value="DUF982"/>
    <property type="match status" value="1"/>
</dbReference>
<dbReference type="EMBL" id="JAVIIV010000004">
    <property type="protein sequence ID" value="MDX8485263.1"/>
    <property type="molecule type" value="Genomic_DNA"/>
</dbReference>
<proteinExistence type="predicted"/>
<keyword evidence="2" id="KW-1185">Reference proteome</keyword>
<evidence type="ECO:0000313" key="1">
    <source>
        <dbReference type="EMBL" id="MDX8485263.1"/>
    </source>
</evidence>
<dbReference type="Gene3D" id="6.10.250.730">
    <property type="match status" value="1"/>
</dbReference>
<gene>
    <name evidence="1" type="ORF">RFM52_08675</name>
</gene>
<dbReference type="Proteomes" id="UP001280156">
    <property type="component" value="Unassembled WGS sequence"/>
</dbReference>
<name>A0ABU4YE89_9HYPH</name>
<comment type="caution">
    <text evidence="1">The sequence shown here is derived from an EMBL/GenBank/DDBJ whole genome shotgun (WGS) entry which is preliminary data.</text>
</comment>
<reference evidence="1 2" key="1">
    <citation type="submission" date="2023-08" db="EMBL/GenBank/DDBJ databases">
        <title>Implementing the SeqCode for naming new Mesorhizobium species isolated from Vachellia karroo root nodules.</title>
        <authorList>
            <person name="Van Lill M."/>
        </authorList>
    </citation>
    <scope>NUCLEOTIDE SEQUENCE [LARGE SCALE GENOMIC DNA]</scope>
    <source>
        <strain evidence="1 2">VK2B</strain>
    </source>
</reference>
<evidence type="ECO:0000313" key="2">
    <source>
        <dbReference type="Proteomes" id="UP001280156"/>
    </source>
</evidence>
<dbReference type="RefSeq" id="WP_320296187.1">
    <property type="nucleotide sequence ID" value="NZ_JAVIIU010000006.1"/>
</dbReference>
<accession>A0ABU4YE89</accession>